<dbReference type="InterPro" id="IPR005762">
    <property type="entry name" value="MurD"/>
</dbReference>
<gene>
    <name evidence="5" type="ORF">MNBD_NITROSPIRAE02-1572</name>
</gene>
<dbReference type="EC" id="6.3.2.9" evidence="5"/>
<sequence length="61" mass="6895">LEAEDMADAVTKAYSMARAGDVVLLSPGCASFDMFEDFEHRGEVFKESVRRLKKKELVIQE</sequence>
<dbReference type="AlphaFoldDB" id="A0A3B1D0C1"/>
<accession>A0A3B1D0C1</accession>
<organism evidence="5">
    <name type="scientific">hydrothermal vent metagenome</name>
    <dbReference type="NCBI Taxonomy" id="652676"/>
    <lineage>
        <taxon>unclassified sequences</taxon>
        <taxon>metagenomes</taxon>
        <taxon>ecological metagenomes</taxon>
    </lineage>
</organism>
<feature type="non-terminal residue" evidence="5">
    <location>
        <position position="1"/>
    </location>
</feature>
<dbReference type="GO" id="GO:0005737">
    <property type="term" value="C:cytoplasm"/>
    <property type="evidence" value="ECO:0007669"/>
    <property type="project" value="InterPro"/>
</dbReference>
<evidence type="ECO:0000313" key="5">
    <source>
        <dbReference type="EMBL" id="VAX32271.1"/>
    </source>
</evidence>
<dbReference type="GO" id="GO:0051301">
    <property type="term" value="P:cell division"/>
    <property type="evidence" value="ECO:0007669"/>
    <property type="project" value="InterPro"/>
</dbReference>
<evidence type="ECO:0000256" key="1">
    <source>
        <dbReference type="ARBA" id="ARBA00022490"/>
    </source>
</evidence>
<dbReference type="Gene3D" id="3.90.190.20">
    <property type="entry name" value="Mur ligase, C-terminal domain"/>
    <property type="match status" value="1"/>
</dbReference>
<name>A0A3B1D0C1_9ZZZZ</name>
<keyword evidence="2 5" id="KW-0436">Ligase</keyword>
<dbReference type="SUPFAM" id="SSF53244">
    <property type="entry name" value="MurD-like peptide ligases, peptide-binding domain"/>
    <property type="match status" value="1"/>
</dbReference>
<evidence type="ECO:0000256" key="4">
    <source>
        <dbReference type="ARBA" id="ARBA00022840"/>
    </source>
</evidence>
<dbReference type="GO" id="GO:0008764">
    <property type="term" value="F:UDP-N-acetylmuramoylalanine-D-glutamate ligase activity"/>
    <property type="evidence" value="ECO:0007669"/>
    <property type="project" value="UniProtKB-EC"/>
</dbReference>
<dbReference type="GO" id="GO:0008360">
    <property type="term" value="P:regulation of cell shape"/>
    <property type="evidence" value="ECO:0007669"/>
    <property type="project" value="InterPro"/>
</dbReference>
<keyword evidence="1" id="KW-0963">Cytoplasm</keyword>
<keyword evidence="3" id="KW-0547">Nucleotide-binding</keyword>
<proteinExistence type="predicted"/>
<protein>
    <submittedName>
        <fullName evidence="5">UDP-N-acetylmuramoylalanine--D-glutamate ligase</fullName>
        <ecNumber evidence="5">6.3.2.9</ecNumber>
    </submittedName>
</protein>
<evidence type="ECO:0000256" key="2">
    <source>
        <dbReference type="ARBA" id="ARBA00022598"/>
    </source>
</evidence>
<dbReference type="PANTHER" id="PTHR43692">
    <property type="entry name" value="UDP-N-ACETYLMURAMOYLALANINE--D-GLUTAMATE LIGASE"/>
    <property type="match status" value="1"/>
</dbReference>
<reference evidence="5" key="1">
    <citation type="submission" date="2018-06" db="EMBL/GenBank/DDBJ databases">
        <authorList>
            <person name="Zhirakovskaya E."/>
        </authorList>
    </citation>
    <scope>NUCLEOTIDE SEQUENCE</scope>
</reference>
<dbReference type="GO" id="GO:0005524">
    <property type="term" value="F:ATP binding"/>
    <property type="evidence" value="ECO:0007669"/>
    <property type="project" value="UniProtKB-KW"/>
</dbReference>
<dbReference type="PANTHER" id="PTHR43692:SF1">
    <property type="entry name" value="UDP-N-ACETYLMURAMOYLALANINE--D-GLUTAMATE LIGASE"/>
    <property type="match status" value="1"/>
</dbReference>
<dbReference type="EMBL" id="UOGH01000244">
    <property type="protein sequence ID" value="VAX32271.1"/>
    <property type="molecule type" value="Genomic_DNA"/>
</dbReference>
<dbReference type="InterPro" id="IPR036615">
    <property type="entry name" value="Mur_ligase_C_dom_sf"/>
</dbReference>
<evidence type="ECO:0000256" key="3">
    <source>
        <dbReference type="ARBA" id="ARBA00022741"/>
    </source>
</evidence>
<keyword evidence="4" id="KW-0067">ATP-binding</keyword>